<gene>
    <name evidence="2" type="ORF">LY56_02563</name>
</gene>
<feature type="chain" id="PRO_5015914739" description="Sel1 repeat-containing protein" evidence="1">
    <location>
        <begin position="18"/>
        <end position="180"/>
    </location>
</feature>
<name>A0A2W7Q3R2_9RHOB</name>
<protein>
    <recommendedName>
        <fullName evidence="4">Sel1 repeat-containing protein</fullName>
    </recommendedName>
</protein>
<reference evidence="2 3" key="1">
    <citation type="submission" date="2018-06" db="EMBL/GenBank/DDBJ databases">
        <title>Genomic Encyclopedia of Archaeal and Bacterial Type Strains, Phase II (KMG-II): from individual species to whole genera.</title>
        <authorList>
            <person name="Goeker M."/>
        </authorList>
    </citation>
    <scope>NUCLEOTIDE SEQUENCE [LARGE SCALE GENOMIC DNA]</scope>
    <source>
        <strain evidence="2 3">DSM 13087</strain>
    </source>
</reference>
<dbReference type="Gene3D" id="1.25.40.10">
    <property type="entry name" value="Tetratricopeptide repeat domain"/>
    <property type="match status" value="1"/>
</dbReference>
<keyword evidence="1" id="KW-0732">Signal</keyword>
<organism evidence="2 3">
    <name type="scientific">Roseinatronobacter thiooxidans</name>
    <dbReference type="NCBI Taxonomy" id="121821"/>
    <lineage>
        <taxon>Bacteria</taxon>
        <taxon>Pseudomonadati</taxon>
        <taxon>Pseudomonadota</taxon>
        <taxon>Alphaproteobacteria</taxon>
        <taxon>Rhodobacterales</taxon>
        <taxon>Paracoccaceae</taxon>
        <taxon>Roseinatronobacter</taxon>
    </lineage>
</organism>
<keyword evidence="3" id="KW-1185">Reference proteome</keyword>
<dbReference type="AlphaFoldDB" id="A0A2W7Q3R2"/>
<dbReference type="Proteomes" id="UP000249364">
    <property type="component" value="Unassembled WGS sequence"/>
</dbReference>
<dbReference type="EMBL" id="QKZQ01000012">
    <property type="protein sequence ID" value="PZX40680.1"/>
    <property type="molecule type" value="Genomic_DNA"/>
</dbReference>
<comment type="caution">
    <text evidence="2">The sequence shown here is derived from an EMBL/GenBank/DDBJ whole genome shotgun (WGS) entry which is preliminary data.</text>
</comment>
<feature type="signal peptide" evidence="1">
    <location>
        <begin position="1"/>
        <end position="17"/>
    </location>
</feature>
<dbReference type="InterPro" id="IPR011990">
    <property type="entry name" value="TPR-like_helical_dom_sf"/>
</dbReference>
<dbReference type="RefSeq" id="WP_071470044.1">
    <property type="nucleotide sequence ID" value="NZ_MEHT01000023.1"/>
</dbReference>
<evidence type="ECO:0000256" key="1">
    <source>
        <dbReference type="SAM" id="SignalP"/>
    </source>
</evidence>
<proteinExistence type="predicted"/>
<dbReference type="STRING" id="121821.GCA_001870675_01272"/>
<evidence type="ECO:0008006" key="4">
    <source>
        <dbReference type="Google" id="ProtNLM"/>
    </source>
</evidence>
<evidence type="ECO:0000313" key="2">
    <source>
        <dbReference type="EMBL" id="PZX40680.1"/>
    </source>
</evidence>
<dbReference type="OrthoDB" id="7848989at2"/>
<sequence length="180" mass="19639">MRALAALLLLFALPAMADEEDFSQYGTTNPEEMTLERLVERAARGDVDMMVCANGYLATKAGRHEQARIIFEACANAGWTQAMNWMSQLDHNGLGADEDPDRATEWSRRAGEMGDAVGTYNHGIDMIRGRGVAQDIEAGRALVDRAAADGLGIARRLQAAGYDLDEVTPDADAWKFAPMF</sequence>
<evidence type="ECO:0000313" key="3">
    <source>
        <dbReference type="Proteomes" id="UP000249364"/>
    </source>
</evidence>
<dbReference type="SUPFAM" id="SSF81901">
    <property type="entry name" value="HCP-like"/>
    <property type="match status" value="1"/>
</dbReference>
<accession>A0A2W7Q3R2</accession>